<dbReference type="InterPro" id="IPR036390">
    <property type="entry name" value="WH_DNA-bd_sf"/>
</dbReference>
<dbReference type="PANTHER" id="PTHR37318:SF1">
    <property type="entry name" value="BSL7504 PROTEIN"/>
    <property type="match status" value="1"/>
</dbReference>
<evidence type="ECO:0000313" key="3">
    <source>
        <dbReference type="Proteomes" id="UP000679335"/>
    </source>
</evidence>
<dbReference type="SMART" id="SM00418">
    <property type="entry name" value="HTH_ARSR"/>
    <property type="match status" value="1"/>
</dbReference>
<dbReference type="InterPro" id="IPR011991">
    <property type="entry name" value="ArsR-like_HTH"/>
</dbReference>
<dbReference type="RefSeq" id="WP_208196977.1">
    <property type="nucleotide sequence ID" value="NZ_CP076023.1"/>
</dbReference>
<dbReference type="InterPro" id="IPR027395">
    <property type="entry name" value="WH_DNA-bd_dom"/>
</dbReference>
<dbReference type="InterPro" id="IPR001845">
    <property type="entry name" value="HTH_ArsR_DNA-bd_dom"/>
</dbReference>
<accession>A0ABX8GME5</accession>
<sequence>MAGEPQPDEIVHNLVRLRICGLLRPVDALTFSTLGETLGLSRPTLSKHLRVLTDAGYTTTTRSSSDERDDRRQIVWVRLTGAGRRAFDEHVAALQRITSP</sequence>
<dbReference type="InterPro" id="IPR036388">
    <property type="entry name" value="WH-like_DNA-bd_sf"/>
</dbReference>
<dbReference type="Pfam" id="PF13601">
    <property type="entry name" value="HTH_34"/>
    <property type="match status" value="1"/>
</dbReference>
<feature type="domain" description="HTH arsR-type" evidence="1">
    <location>
        <begin position="9"/>
        <end position="80"/>
    </location>
</feature>
<proteinExistence type="predicted"/>
<evidence type="ECO:0000313" key="2">
    <source>
        <dbReference type="EMBL" id="QWC16414.1"/>
    </source>
</evidence>
<evidence type="ECO:0000259" key="1">
    <source>
        <dbReference type="SMART" id="SM00418"/>
    </source>
</evidence>
<dbReference type="Proteomes" id="UP000679335">
    <property type="component" value="Chromosome"/>
</dbReference>
<protein>
    <submittedName>
        <fullName evidence="2">Transcriptional regulator</fullName>
    </submittedName>
</protein>
<keyword evidence="3" id="KW-1185">Reference proteome</keyword>
<dbReference type="CDD" id="cd00090">
    <property type="entry name" value="HTH_ARSR"/>
    <property type="match status" value="1"/>
</dbReference>
<reference evidence="2 3" key="1">
    <citation type="submission" date="2021-05" db="EMBL/GenBank/DDBJ databases">
        <title>Novel species in genus Cellulomonas.</title>
        <authorList>
            <person name="Zhang G."/>
        </authorList>
    </citation>
    <scope>NUCLEOTIDE SEQUENCE [LARGE SCALE GENOMIC DNA]</scope>
    <source>
        <strain evidence="3">zg-ZUI157</strain>
    </source>
</reference>
<gene>
    <name evidence="2" type="ORF">KKR89_01690</name>
</gene>
<dbReference type="SUPFAM" id="SSF46785">
    <property type="entry name" value="Winged helix' DNA-binding domain"/>
    <property type="match status" value="1"/>
</dbReference>
<dbReference type="Gene3D" id="1.10.10.10">
    <property type="entry name" value="Winged helix-like DNA-binding domain superfamily/Winged helix DNA-binding domain"/>
    <property type="match status" value="1"/>
</dbReference>
<dbReference type="EMBL" id="CP076023">
    <property type="protein sequence ID" value="QWC16414.1"/>
    <property type="molecule type" value="Genomic_DNA"/>
</dbReference>
<organism evidence="2 3">
    <name type="scientific">Cellulomonas dongxiuzhuiae</name>
    <dbReference type="NCBI Taxonomy" id="2819979"/>
    <lineage>
        <taxon>Bacteria</taxon>
        <taxon>Bacillati</taxon>
        <taxon>Actinomycetota</taxon>
        <taxon>Actinomycetes</taxon>
        <taxon>Micrococcales</taxon>
        <taxon>Cellulomonadaceae</taxon>
        <taxon>Cellulomonas</taxon>
    </lineage>
</organism>
<name>A0ABX8GME5_9CELL</name>
<dbReference type="PANTHER" id="PTHR37318">
    <property type="entry name" value="BSL7504 PROTEIN"/>
    <property type="match status" value="1"/>
</dbReference>